<organism evidence="2">
    <name type="scientific">marine metagenome</name>
    <dbReference type="NCBI Taxonomy" id="408172"/>
    <lineage>
        <taxon>unclassified sequences</taxon>
        <taxon>metagenomes</taxon>
        <taxon>ecological metagenomes</taxon>
    </lineage>
</organism>
<keyword evidence="1" id="KW-0812">Transmembrane</keyword>
<feature type="transmembrane region" description="Helical" evidence="1">
    <location>
        <begin position="130"/>
        <end position="152"/>
    </location>
</feature>
<feature type="transmembrane region" description="Helical" evidence="1">
    <location>
        <begin position="6"/>
        <end position="27"/>
    </location>
</feature>
<dbReference type="EMBL" id="UINC01133634">
    <property type="protein sequence ID" value="SVD16687.1"/>
    <property type="molecule type" value="Genomic_DNA"/>
</dbReference>
<gene>
    <name evidence="2" type="ORF">METZ01_LOCUS369541</name>
</gene>
<keyword evidence="1" id="KW-1133">Transmembrane helix</keyword>
<evidence type="ECO:0000313" key="2">
    <source>
        <dbReference type="EMBL" id="SVD16687.1"/>
    </source>
</evidence>
<name>A0A382T5B9_9ZZZZ</name>
<feature type="transmembrane region" description="Helical" evidence="1">
    <location>
        <begin position="70"/>
        <end position="89"/>
    </location>
</feature>
<evidence type="ECO:0000256" key="1">
    <source>
        <dbReference type="SAM" id="Phobius"/>
    </source>
</evidence>
<protein>
    <recommendedName>
        <fullName evidence="3">Cadmium resistance transporter</fullName>
    </recommendedName>
</protein>
<evidence type="ECO:0008006" key="3">
    <source>
        <dbReference type="Google" id="ProtNLM"/>
    </source>
</evidence>
<reference evidence="2" key="1">
    <citation type="submission" date="2018-05" db="EMBL/GenBank/DDBJ databases">
        <authorList>
            <person name="Lanie J.A."/>
            <person name="Ng W.-L."/>
            <person name="Kazmierczak K.M."/>
            <person name="Andrzejewski T.M."/>
            <person name="Davidsen T.M."/>
            <person name="Wayne K.J."/>
            <person name="Tettelin H."/>
            <person name="Glass J.I."/>
            <person name="Rusch D."/>
            <person name="Podicherti R."/>
            <person name="Tsui H.-C.T."/>
            <person name="Winkler M.E."/>
        </authorList>
    </citation>
    <scope>NUCLEOTIDE SEQUENCE</scope>
</reference>
<sequence length="184" mass="20623">MIIIFLWGLIAWYLTGTDDFLVFYSIYYNTTSSKNHRAAVLGLILSVLFMIIVVIVSNVIVMIVPLLKQYTFLGGIIPIYLGIKTIISNQSEEGADLNRSSYFLLAFLGFFLNSGDDIIFNLSIILGQGLFYQIFFLSGIFFGALSMIWIITKLHKTVKKDFPILRGVVLIIVGAVLLLGGLYF</sequence>
<proteinExistence type="predicted"/>
<dbReference type="AlphaFoldDB" id="A0A382T5B9"/>
<feature type="transmembrane region" description="Helical" evidence="1">
    <location>
        <begin position="39"/>
        <end position="64"/>
    </location>
</feature>
<feature type="transmembrane region" description="Helical" evidence="1">
    <location>
        <begin position="101"/>
        <end position="124"/>
    </location>
</feature>
<accession>A0A382T5B9</accession>
<feature type="transmembrane region" description="Helical" evidence="1">
    <location>
        <begin position="164"/>
        <end position="183"/>
    </location>
</feature>
<keyword evidence="1" id="KW-0472">Membrane</keyword>